<accession>A0ABV1SKI9</accession>
<evidence type="ECO:0000256" key="5">
    <source>
        <dbReference type="ARBA" id="ARBA00022771"/>
    </source>
</evidence>
<dbReference type="InterPro" id="IPR004421">
    <property type="entry name" value="Carbamoyltransferase_HypF"/>
</dbReference>
<dbReference type="NCBIfam" id="TIGR00143">
    <property type="entry name" value="hypF"/>
    <property type="match status" value="1"/>
</dbReference>
<evidence type="ECO:0000256" key="3">
    <source>
        <dbReference type="ARBA" id="ARBA00022598"/>
    </source>
</evidence>
<evidence type="ECO:0000256" key="2">
    <source>
        <dbReference type="ARBA" id="ARBA00008097"/>
    </source>
</evidence>
<dbReference type="GO" id="GO:0016874">
    <property type="term" value="F:ligase activity"/>
    <property type="evidence" value="ECO:0007669"/>
    <property type="project" value="UniProtKB-KW"/>
</dbReference>
<dbReference type="InterPro" id="IPR001792">
    <property type="entry name" value="Acylphosphatase-like_dom"/>
</dbReference>
<keyword evidence="9" id="KW-0378">Hydrolase</keyword>
<dbReference type="InterPro" id="IPR055128">
    <property type="entry name" value="HypF_C_2"/>
</dbReference>
<dbReference type="Gene3D" id="3.90.870.50">
    <property type="match status" value="1"/>
</dbReference>
<dbReference type="PROSITE" id="PS00150">
    <property type="entry name" value="ACYLPHOSPHATASE_1"/>
    <property type="match status" value="1"/>
</dbReference>
<dbReference type="Pfam" id="PF17788">
    <property type="entry name" value="HypF_C"/>
    <property type="match status" value="1"/>
</dbReference>
<name>A0ABV1SKI9_9RHOB</name>
<evidence type="ECO:0000313" key="13">
    <source>
        <dbReference type="Proteomes" id="UP001438953"/>
    </source>
</evidence>
<evidence type="ECO:0000256" key="6">
    <source>
        <dbReference type="ARBA" id="ARBA00022833"/>
    </source>
</evidence>
<dbReference type="InterPro" id="IPR006070">
    <property type="entry name" value="Sua5-like_dom"/>
</dbReference>
<dbReference type="PANTHER" id="PTHR42959">
    <property type="entry name" value="CARBAMOYLTRANSFERASE"/>
    <property type="match status" value="1"/>
</dbReference>
<dbReference type="Gene3D" id="3.30.420.40">
    <property type="match status" value="1"/>
</dbReference>
<dbReference type="InterPro" id="IPR017968">
    <property type="entry name" value="Acylphosphatase_CS"/>
</dbReference>
<dbReference type="PIRSF" id="PIRSF006256">
    <property type="entry name" value="CMPcnvr_hdrg_mat"/>
    <property type="match status" value="1"/>
</dbReference>
<feature type="domain" description="YrdC-like" evidence="11">
    <location>
        <begin position="189"/>
        <end position="375"/>
    </location>
</feature>
<dbReference type="SUPFAM" id="SSF54975">
    <property type="entry name" value="Acylphosphatase/BLUF domain-like"/>
    <property type="match status" value="1"/>
</dbReference>
<dbReference type="InterPro" id="IPR041440">
    <property type="entry name" value="HypF_C"/>
</dbReference>
<comment type="pathway">
    <text evidence="1 8">Protein modification; [NiFe] hydrogenase maturation.</text>
</comment>
<evidence type="ECO:0000256" key="7">
    <source>
        <dbReference type="ARBA" id="ARBA00048220"/>
    </source>
</evidence>
<evidence type="ECO:0000259" key="10">
    <source>
        <dbReference type="PROSITE" id="PS51160"/>
    </source>
</evidence>
<dbReference type="Proteomes" id="UP001438953">
    <property type="component" value="Unassembled WGS sequence"/>
</dbReference>
<dbReference type="EMBL" id="JAYWLC010000018">
    <property type="protein sequence ID" value="MER5173412.1"/>
    <property type="molecule type" value="Genomic_DNA"/>
</dbReference>
<dbReference type="RefSeq" id="WP_350938722.1">
    <property type="nucleotide sequence ID" value="NZ_JAYWLC010000018.1"/>
</dbReference>
<keyword evidence="4" id="KW-0479">Metal-binding</keyword>
<feature type="active site" evidence="9">
    <location>
        <position position="18"/>
    </location>
</feature>
<dbReference type="InterPro" id="IPR011125">
    <property type="entry name" value="Znf_HypF"/>
</dbReference>
<comment type="catalytic activity">
    <reaction evidence="7 8">
        <text>C-terminal L-cysteinyl-[HypE protein] + carbamoyl phosphate + ATP + H2O = C-terminal S-carboxamide-L-cysteinyl-[HypE protein] + AMP + phosphate + diphosphate + H(+)</text>
        <dbReference type="Rhea" id="RHEA:55636"/>
        <dbReference type="Rhea" id="RHEA-COMP:14247"/>
        <dbReference type="Rhea" id="RHEA-COMP:14392"/>
        <dbReference type="ChEBI" id="CHEBI:15377"/>
        <dbReference type="ChEBI" id="CHEBI:15378"/>
        <dbReference type="ChEBI" id="CHEBI:30616"/>
        <dbReference type="ChEBI" id="CHEBI:33019"/>
        <dbReference type="ChEBI" id="CHEBI:43474"/>
        <dbReference type="ChEBI" id="CHEBI:58228"/>
        <dbReference type="ChEBI" id="CHEBI:76913"/>
        <dbReference type="ChEBI" id="CHEBI:139126"/>
        <dbReference type="ChEBI" id="CHEBI:456215"/>
    </reaction>
</comment>
<reference evidence="12 13" key="1">
    <citation type="submission" date="2024-06" db="EMBL/GenBank/DDBJ databases">
        <title>Thioclava kandeliae sp. nov. from a rhizosphere soil sample of Kandelia candel in a mangrove.</title>
        <authorList>
            <person name="Mu T."/>
        </authorList>
    </citation>
    <scope>NUCLEOTIDE SEQUENCE [LARGE SCALE GENOMIC DNA]</scope>
    <source>
        <strain evidence="12 13">CPCC 100088</strain>
    </source>
</reference>
<dbReference type="PROSITE" id="PS51163">
    <property type="entry name" value="YRDC"/>
    <property type="match status" value="1"/>
</dbReference>
<organism evidence="12 13">
    <name type="scientific">Thioclava kandeliae</name>
    <dbReference type="NCBI Taxonomy" id="3070818"/>
    <lineage>
        <taxon>Bacteria</taxon>
        <taxon>Pseudomonadati</taxon>
        <taxon>Pseudomonadota</taxon>
        <taxon>Alphaproteobacteria</taxon>
        <taxon>Rhodobacterales</taxon>
        <taxon>Paracoccaceae</taxon>
        <taxon>Thioclava</taxon>
    </lineage>
</organism>
<keyword evidence="5" id="KW-0863">Zinc-finger</keyword>
<protein>
    <recommendedName>
        <fullName evidence="8">Carbamoyltransferase HypF</fullName>
        <ecNumber evidence="8">6.2.-.-</ecNumber>
    </recommendedName>
</protein>
<dbReference type="InterPro" id="IPR017945">
    <property type="entry name" value="DHBP_synth_RibB-like_a/b_dom"/>
</dbReference>
<keyword evidence="3 12" id="KW-0436">Ligase</keyword>
<feature type="domain" description="Acylphosphatase-like" evidence="10">
    <location>
        <begin position="3"/>
        <end position="87"/>
    </location>
</feature>
<sequence length="742" mass="78315">MKSVEIRVRGQVQGVGFRPFVWRLAHDLGFAGHVLNDAQGVVIRARGARLAEFVEALRAQAPVLARVDAVEVAPFAGELGEGFEIVASEAGAVRTRVTPDAATCPDCLAETLGTGRRGGYGFTNCTHCGPRFSIVTGLPYDRAQTTMAEFPLCADCRGEYLDPSDRRFHAQPVACPICGPRIWTVPESADWLKEAAARLRGGDILAIKGLGGFHLACDAGNAAAIARLRARKNRPTKPLAVMGDLAMIGAACHLDALERARLAAPAAPIIVLALRDEPVEVCAGALAPGQDSLGWMLPYTPLHHLLIRAVARPLVMTSGNGSGQPQVISNEAALAELAEIADGFVLHDRAIARRLDDSVERITPQGPMVLRHARGRVPDVLDLPAGFGQGPQVVAYGGQMKGAICLTRDGQALLGHHLGDLDNVANIEAFEAADRDYRALFDHVPEVVAVDLHPGFRATLYGERAAGTRPLIRVQHHHAHLAACLGENGWGLEDGPVAGIILDGLGLGEDGTIWGGELLLGDYRHVARVAHLTPVPMPGGDRASRDPWRNLLAQLDHAGLQAQADRLLAGQPVGLLRQAMAKGMNAPLTSSAGRLFDAFAAAAGFVGSQSYEGEAAMGLESLARKAGDTGAGYPFGEGAQIDPAPMWRAWADDPGPVEAKARRFHRGLARAFAGRARDLVVQGAARAVVLSGGVLQNVVLQEELMTALGDVPVLLHHKVPANDGGLALGQALVAMARVMGGR</sequence>
<dbReference type="Pfam" id="PF07503">
    <property type="entry name" value="zf-HYPF"/>
    <property type="match status" value="2"/>
</dbReference>
<evidence type="ECO:0000256" key="9">
    <source>
        <dbReference type="PROSITE-ProRule" id="PRU00520"/>
    </source>
</evidence>
<comment type="function">
    <text evidence="8">Involved in the maturation of [NiFe] hydrogenases. Along with HypE, it catalyzes the synthesis of the CN ligands of the active site iron of [NiFe]-hydrogenases. HypF functions as a carbamoyl transferase using carbamoylphosphate as a substrate and transferring the carboxamido moiety in an ATP-dependent reaction to the thiolate of the C-terminal cysteine of HypE yielding a protein-S-carboxamide.</text>
</comment>
<dbReference type="EC" id="6.2.-.-" evidence="8"/>
<dbReference type="InterPro" id="IPR051060">
    <property type="entry name" value="Carbamoyltrans_HypF-like"/>
</dbReference>
<evidence type="ECO:0000256" key="1">
    <source>
        <dbReference type="ARBA" id="ARBA00004711"/>
    </source>
</evidence>
<dbReference type="Pfam" id="PF00708">
    <property type="entry name" value="Acylphosphatase"/>
    <property type="match status" value="1"/>
</dbReference>
<evidence type="ECO:0000256" key="8">
    <source>
        <dbReference type="PIRNR" id="PIRNR006256"/>
    </source>
</evidence>
<dbReference type="SUPFAM" id="SSF55821">
    <property type="entry name" value="YrdC/RibB"/>
    <property type="match status" value="1"/>
</dbReference>
<feature type="active site" evidence="9">
    <location>
        <position position="36"/>
    </location>
</feature>
<keyword evidence="6" id="KW-0862">Zinc</keyword>
<comment type="catalytic activity">
    <reaction evidence="9">
        <text>an acyl phosphate + H2O = a carboxylate + phosphate + H(+)</text>
        <dbReference type="Rhea" id="RHEA:14965"/>
        <dbReference type="ChEBI" id="CHEBI:15377"/>
        <dbReference type="ChEBI" id="CHEBI:15378"/>
        <dbReference type="ChEBI" id="CHEBI:29067"/>
        <dbReference type="ChEBI" id="CHEBI:43474"/>
        <dbReference type="ChEBI" id="CHEBI:59918"/>
        <dbReference type="EC" id="3.6.1.7"/>
    </reaction>
</comment>
<dbReference type="PANTHER" id="PTHR42959:SF1">
    <property type="entry name" value="CARBAMOYLTRANSFERASE HYPF"/>
    <property type="match status" value="1"/>
</dbReference>
<dbReference type="Pfam" id="PF01300">
    <property type="entry name" value="Sua5_yciO_yrdC"/>
    <property type="match status" value="1"/>
</dbReference>
<evidence type="ECO:0000313" key="12">
    <source>
        <dbReference type="EMBL" id="MER5173412.1"/>
    </source>
</evidence>
<dbReference type="Pfam" id="PF22521">
    <property type="entry name" value="HypF_C_2"/>
    <property type="match status" value="1"/>
</dbReference>
<evidence type="ECO:0000256" key="4">
    <source>
        <dbReference type="ARBA" id="ARBA00022723"/>
    </source>
</evidence>
<dbReference type="Gene3D" id="3.30.110.120">
    <property type="match status" value="1"/>
</dbReference>
<keyword evidence="13" id="KW-1185">Reference proteome</keyword>
<dbReference type="InterPro" id="IPR036046">
    <property type="entry name" value="Acylphosphatase-like_dom_sf"/>
</dbReference>
<comment type="similarity">
    <text evidence="2 8">Belongs to the carbamoyltransferase HypF family.</text>
</comment>
<evidence type="ECO:0000259" key="11">
    <source>
        <dbReference type="PROSITE" id="PS51163"/>
    </source>
</evidence>
<dbReference type="Gene3D" id="3.30.420.360">
    <property type="match status" value="1"/>
</dbReference>
<proteinExistence type="inferred from homology"/>
<dbReference type="PROSITE" id="PS51160">
    <property type="entry name" value="ACYLPHOSPHATASE_3"/>
    <property type="match status" value="1"/>
</dbReference>
<comment type="caution">
    <text evidence="12">The sequence shown here is derived from an EMBL/GenBank/DDBJ whole genome shotgun (WGS) entry which is preliminary data.</text>
</comment>
<gene>
    <name evidence="12" type="primary">hypF</name>
    <name evidence="12" type="ORF">VSX56_16720</name>
</gene>